<keyword evidence="3" id="KW-1185">Reference proteome</keyword>
<feature type="domain" description="Exonuclease" evidence="1">
    <location>
        <begin position="7"/>
        <end position="181"/>
    </location>
</feature>
<dbReference type="InterPro" id="IPR013520">
    <property type="entry name" value="Ribonucl_H"/>
</dbReference>
<name>A0A9E7NIN5_9CAUD</name>
<organism evidence="2 3">
    <name type="scientific">Gordonia phage Finkle</name>
    <dbReference type="NCBI Taxonomy" id="2926099"/>
    <lineage>
        <taxon>Viruses</taxon>
        <taxon>Duplodnaviria</taxon>
        <taxon>Heunggongvirae</taxon>
        <taxon>Uroviricota</taxon>
        <taxon>Caudoviricetes</taxon>
        <taxon>Finkelvirus</taxon>
        <taxon>Finkelvirus finkel</taxon>
    </lineage>
</organism>
<proteinExistence type="predicted"/>
<reference evidence="2" key="1">
    <citation type="submission" date="2022-05" db="EMBL/GenBank/DDBJ databases">
        <authorList>
            <person name="Ashby S."/>
            <person name="Bressette G."/>
            <person name="Brown S."/>
            <person name="Charles S."/>
            <person name="Neely M.N."/>
            <person name="Molloy S.D."/>
            <person name="Garlena R.A."/>
            <person name="Russell D.A."/>
            <person name="Jacobs-Sera D."/>
            <person name="Hatfull G.F."/>
        </authorList>
    </citation>
    <scope>NUCLEOTIDE SEQUENCE</scope>
</reference>
<evidence type="ECO:0000313" key="2">
    <source>
        <dbReference type="EMBL" id="UTN92981.1"/>
    </source>
</evidence>
<dbReference type="Gene3D" id="3.30.420.10">
    <property type="entry name" value="Ribonuclease H-like superfamily/Ribonuclease H"/>
    <property type="match status" value="1"/>
</dbReference>
<dbReference type="EMBL" id="ON456347">
    <property type="protein sequence ID" value="UTN92981.1"/>
    <property type="molecule type" value="Genomic_DNA"/>
</dbReference>
<evidence type="ECO:0000313" key="3">
    <source>
        <dbReference type="Proteomes" id="UP001060355"/>
    </source>
</evidence>
<dbReference type="InterPro" id="IPR036397">
    <property type="entry name" value="RNaseH_sf"/>
</dbReference>
<dbReference type="KEGG" id="vg:80018964"/>
<dbReference type="InterPro" id="IPR012337">
    <property type="entry name" value="RNaseH-like_sf"/>
</dbReference>
<dbReference type="Pfam" id="PF19905">
    <property type="entry name" value="DUF6378"/>
    <property type="match status" value="1"/>
</dbReference>
<gene>
    <name evidence="2" type="primary">67</name>
    <name evidence="2" type="ORF">SEA_FINKLE_67</name>
</gene>
<accession>A0A9E7NIN5</accession>
<dbReference type="SUPFAM" id="SSF53098">
    <property type="entry name" value="Ribonuclease H-like"/>
    <property type="match status" value="1"/>
</dbReference>
<evidence type="ECO:0000259" key="1">
    <source>
        <dbReference type="SMART" id="SM00479"/>
    </source>
</evidence>
<sequence>MTTSTRPVVVLDIETTGLDPNVDQIWEIAAYRIENGEIVDSFSTLVEHDYRLSTRLPDELRALYITALGNLIELPSATSVRDRLAGILLPDIDGLEPTLVGACPWFDARFLAKFLGETMWHYRLRDVEAMTAGHLRTANVGGLSACLEALGLEPIQIPHRADGDADAALRIWNHLTTIAACCHDKYEWLDNTAEQCPGCQISRRDFAYSPRFLDAVAKHPSDRIGVQILGDAADIIDGDREQNYGDAATNFGRIAALWSTILGTDVAAHQVALCMTALKIARLIESPDHRDSWTDAAGYLALGAETSPLNLNRKATR</sequence>
<dbReference type="Proteomes" id="UP001060355">
    <property type="component" value="Segment"/>
</dbReference>
<dbReference type="RefSeq" id="YP_010754380.1">
    <property type="nucleotide sequence ID" value="NC_073459.1"/>
</dbReference>
<dbReference type="SMART" id="SM00479">
    <property type="entry name" value="EXOIII"/>
    <property type="match status" value="1"/>
</dbReference>
<protein>
    <submittedName>
        <fullName evidence="2">DnaE-like DNA polymerase III alpha</fullName>
    </submittedName>
</protein>
<dbReference type="InterPro" id="IPR045958">
    <property type="entry name" value="DUF6378"/>
</dbReference>
<dbReference type="GeneID" id="80018964"/>
<dbReference type="Pfam" id="PF00929">
    <property type="entry name" value="RNase_T"/>
    <property type="match status" value="1"/>
</dbReference>
<dbReference type="GO" id="GO:0003676">
    <property type="term" value="F:nucleic acid binding"/>
    <property type="evidence" value="ECO:0007669"/>
    <property type="project" value="InterPro"/>
</dbReference>
<dbReference type="CDD" id="cd06127">
    <property type="entry name" value="DEDDh"/>
    <property type="match status" value="1"/>
</dbReference>